<dbReference type="AlphaFoldDB" id="A0AAQ3M5I5"/>
<feature type="region of interest" description="Disordered" evidence="6">
    <location>
        <begin position="165"/>
        <end position="190"/>
    </location>
</feature>
<dbReference type="Pfam" id="PF02558">
    <property type="entry name" value="ApbA"/>
    <property type="match status" value="1"/>
</dbReference>
<dbReference type="InterPro" id="IPR013328">
    <property type="entry name" value="6PGD_dom2"/>
</dbReference>
<dbReference type="InterPro" id="IPR050838">
    <property type="entry name" value="Ketopantoate_reductase"/>
</dbReference>
<evidence type="ECO:0000256" key="5">
    <source>
        <dbReference type="ARBA" id="ARBA00032024"/>
    </source>
</evidence>
<protein>
    <recommendedName>
        <fullName evidence="2">2-dehydropantoate 2-reductase</fullName>
        <ecNumber evidence="2">1.1.1.169</ecNumber>
    </recommendedName>
    <alternativeName>
        <fullName evidence="5">Ketopantoate reductase</fullName>
    </alternativeName>
</protein>
<sequence length="496" mass="55254">MASSSQETHTNPQDDASARAKASQDPLANSPYEEYDKNKMSAVDRQYAALDSNLPKRIYVIGTGSIGKLVAHSLRGAANPPPVTLMLHRYSLMEAWKKGKKRITIRTGKNDDWKAGFQAELLPQTRRQHKVTLREGQPNTWDLGDNVRPHEAAQILQEQIELENEDTETQKEVPMFENESQEQSTPQNEDISDEPIYNLIICTKAARTLAALTAIRHRLSSSSTICFLQNGMGTIDEINAELFPDPETRPTYIQGIITHGVNVPREMAERDPFFAVHAGQGTIALGILPREETKPSSTADEEASLAQASTQLIHKTDRWAPSARYIIRTLTRIPVLCAVGFTPAELLQHQLEKLAINSILNPLTALLDTRNGGILYNFALTRTMRLLLAETSLVIRSLPELHGIPNVNTRFSPERLETLVVSVANQTKENISSMLADIRAGRQTEIKYINGYIVKRGEELGVQCVVNYAIMQTVIGKALITQREADDDVPQEINYS</sequence>
<proteinExistence type="inferred from homology"/>
<dbReference type="GO" id="GO:0015940">
    <property type="term" value="P:pantothenate biosynthetic process"/>
    <property type="evidence" value="ECO:0007669"/>
    <property type="project" value="InterPro"/>
</dbReference>
<dbReference type="InterPro" id="IPR013752">
    <property type="entry name" value="KPA_reductase"/>
</dbReference>
<dbReference type="Gene3D" id="1.10.1040.10">
    <property type="entry name" value="N-(1-d-carboxylethyl)-l-norvaline Dehydrogenase, domain 2"/>
    <property type="match status" value="1"/>
</dbReference>
<evidence type="ECO:0000313" key="9">
    <source>
        <dbReference type="EMBL" id="WPH01623.1"/>
    </source>
</evidence>
<evidence type="ECO:0000259" key="8">
    <source>
        <dbReference type="Pfam" id="PF08546"/>
    </source>
</evidence>
<feature type="domain" description="Ketopantoate reductase N-terminal" evidence="7">
    <location>
        <begin position="151"/>
        <end position="288"/>
    </location>
</feature>
<dbReference type="GO" id="GO:0008677">
    <property type="term" value="F:2-dehydropantoate 2-reductase activity"/>
    <property type="evidence" value="ECO:0007669"/>
    <property type="project" value="UniProtKB-EC"/>
</dbReference>
<keyword evidence="3" id="KW-0521">NADP</keyword>
<dbReference type="GO" id="GO:0005739">
    <property type="term" value="C:mitochondrion"/>
    <property type="evidence" value="ECO:0007669"/>
    <property type="project" value="TreeGrafter"/>
</dbReference>
<keyword evidence="4" id="KW-0560">Oxidoreductase</keyword>
<feature type="compositionally biased region" description="Polar residues" evidence="6">
    <location>
        <begin position="1"/>
        <end position="14"/>
    </location>
</feature>
<organism evidence="9 10">
    <name type="scientific">Acrodontium crateriforme</name>
    <dbReference type="NCBI Taxonomy" id="150365"/>
    <lineage>
        <taxon>Eukaryota</taxon>
        <taxon>Fungi</taxon>
        <taxon>Dikarya</taxon>
        <taxon>Ascomycota</taxon>
        <taxon>Pezizomycotina</taxon>
        <taxon>Dothideomycetes</taxon>
        <taxon>Dothideomycetidae</taxon>
        <taxon>Mycosphaerellales</taxon>
        <taxon>Teratosphaeriaceae</taxon>
        <taxon>Acrodontium</taxon>
    </lineage>
</organism>
<evidence type="ECO:0000256" key="4">
    <source>
        <dbReference type="ARBA" id="ARBA00023002"/>
    </source>
</evidence>
<evidence type="ECO:0000256" key="2">
    <source>
        <dbReference type="ARBA" id="ARBA00013014"/>
    </source>
</evidence>
<reference evidence="9 10" key="1">
    <citation type="submission" date="2023-11" db="EMBL/GenBank/DDBJ databases">
        <title>An acidophilic fungus is an integral part of prey digestion in a carnivorous sundew plant.</title>
        <authorList>
            <person name="Tsai I.J."/>
        </authorList>
    </citation>
    <scope>NUCLEOTIDE SEQUENCE [LARGE SCALE GENOMIC DNA]</scope>
    <source>
        <strain evidence="9">169a</strain>
    </source>
</reference>
<dbReference type="SUPFAM" id="SSF48179">
    <property type="entry name" value="6-phosphogluconate dehydrogenase C-terminal domain-like"/>
    <property type="match status" value="1"/>
</dbReference>
<dbReference type="Proteomes" id="UP001303373">
    <property type="component" value="Chromosome 6"/>
</dbReference>
<evidence type="ECO:0000259" key="7">
    <source>
        <dbReference type="Pfam" id="PF02558"/>
    </source>
</evidence>
<dbReference type="FunFam" id="1.10.1040.10:FF:000038">
    <property type="entry name" value="Probable 2-dehydropantoate 2-reductase"/>
    <property type="match status" value="1"/>
</dbReference>
<dbReference type="NCBIfam" id="TIGR00745">
    <property type="entry name" value="apbA_panE"/>
    <property type="match status" value="1"/>
</dbReference>
<dbReference type="PANTHER" id="PTHR43765">
    <property type="entry name" value="2-DEHYDROPANTOATE 2-REDUCTASE-RELATED"/>
    <property type="match status" value="1"/>
</dbReference>
<dbReference type="PANTHER" id="PTHR43765:SF2">
    <property type="entry name" value="2-DEHYDROPANTOATE 2-REDUCTASE"/>
    <property type="match status" value="1"/>
</dbReference>
<gene>
    <name evidence="9" type="ORF">R9X50_00447200</name>
</gene>
<dbReference type="InterPro" id="IPR008927">
    <property type="entry name" value="6-PGluconate_DH-like_C_sf"/>
</dbReference>
<feature type="domain" description="Ketopantoate reductase C-terminal" evidence="8">
    <location>
        <begin position="346"/>
        <end position="476"/>
    </location>
</feature>
<feature type="region of interest" description="Disordered" evidence="6">
    <location>
        <begin position="1"/>
        <end position="36"/>
    </location>
</feature>
<dbReference type="InterPro" id="IPR013332">
    <property type="entry name" value="KPR_N"/>
</dbReference>
<evidence type="ECO:0000313" key="10">
    <source>
        <dbReference type="Proteomes" id="UP001303373"/>
    </source>
</evidence>
<dbReference type="EC" id="1.1.1.169" evidence="2"/>
<accession>A0AAQ3M5I5</accession>
<dbReference type="Gene3D" id="3.40.50.720">
    <property type="entry name" value="NAD(P)-binding Rossmann-like Domain"/>
    <property type="match status" value="1"/>
</dbReference>
<evidence type="ECO:0000256" key="3">
    <source>
        <dbReference type="ARBA" id="ARBA00022857"/>
    </source>
</evidence>
<dbReference type="GO" id="GO:0050661">
    <property type="term" value="F:NADP binding"/>
    <property type="evidence" value="ECO:0007669"/>
    <property type="project" value="TreeGrafter"/>
</dbReference>
<evidence type="ECO:0000256" key="1">
    <source>
        <dbReference type="ARBA" id="ARBA00007870"/>
    </source>
</evidence>
<name>A0AAQ3M5I5_9PEZI</name>
<dbReference type="EMBL" id="CP138585">
    <property type="protein sequence ID" value="WPH01623.1"/>
    <property type="molecule type" value="Genomic_DNA"/>
</dbReference>
<dbReference type="InterPro" id="IPR036291">
    <property type="entry name" value="NAD(P)-bd_dom_sf"/>
</dbReference>
<evidence type="ECO:0000256" key="6">
    <source>
        <dbReference type="SAM" id="MobiDB-lite"/>
    </source>
</evidence>
<dbReference type="InterPro" id="IPR003710">
    <property type="entry name" value="ApbA"/>
</dbReference>
<keyword evidence="10" id="KW-1185">Reference proteome</keyword>
<dbReference type="SUPFAM" id="SSF51735">
    <property type="entry name" value="NAD(P)-binding Rossmann-fold domains"/>
    <property type="match status" value="1"/>
</dbReference>
<comment type="similarity">
    <text evidence="1">Belongs to the ketopantoate reductase family.</text>
</comment>
<dbReference type="Pfam" id="PF08546">
    <property type="entry name" value="ApbA_C"/>
    <property type="match status" value="1"/>
</dbReference>